<dbReference type="Gene3D" id="3.40.50.10190">
    <property type="entry name" value="BRCT domain"/>
    <property type="match status" value="1"/>
</dbReference>
<dbReference type="EMBL" id="JAKWBL010000004">
    <property type="protein sequence ID" value="MCH5600507.1"/>
    <property type="molecule type" value="Genomic_DNA"/>
</dbReference>
<dbReference type="InterPro" id="IPR036420">
    <property type="entry name" value="BRCT_dom_sf"/>
</dbReference>
<accession>A0ABS9SQ66</accession>
<name>A0ABS9SQ66_9BACT</name>
<evidence type="ECO:0000259" key="1">
    <source>
        <dbReference type="PROSITE" id="PS50172"/>
    </source>
</evidence>
<proteinExistence type="predicted"/>
<comment type="caution">
    <text evidence="2">The sequence shown here is derived from an EMBL/GenBank/DDBJ whole genome shotgun (WGS) entry which is preliminary data.</text>
</comment>
<dbReference type="RefSeq" id="WP_240832729.1">
    <property type="nucleotide sequence ID" value="NZ_JAKWBL010000004.1"/>
</dbReference>
<organism evidence="2 3">
    <name type="scientific">Niabella ginsengisoli</name>
    <dbReference type="NCBI Taxonomy" id="522298"/>
    <lineage>
        <taxon>Bacteria</taxon>
        <taxon>Pseudomonadati</taxon>
        <taxon>Bacteroidota</taxon>
        <taxon>Chitinophagia</taxon>
        <taxon>Chitinophagales</taxon>
        <taxon>Chitinophagaceae</taxon>
        <taxon>Niabella</taxon>
    </lineage>
</organism>
<dbReference type="InterPro" id="IPR001357">
    <property type="entry name" value="BRCT_dom"/>
</dbReference>
<feature type="domain" description="BRCT" evidence="1">
    <location>
        <begin position="25"/>
        <end position="99"/>
    </location>
</feature>
<keyword evidence="3" id="KW-1185">Reference proteome</keyword>
<protein>
    <recommendedName>
        <fullName evidence="1">BRCT domain-containing protein</fullName>
    </recommendedName>
</protein>
<sequence length="99" mass="10528">MLKELESLGVEMNNSKKQMHGGGELAGVTFLFTGSLPTLKRSDAEAMAEAKGGKILSGVSAKLNYLIVGEDAGSKLDKAKKLNTVKIITEAEFLKMLDA</sequence>
<dbReference type="SUPFAM" id="SSF52113">
    <property type="entry name" value="BRCT domain"/>
    <property type="match status" value="1"/>
</dbReference>
<dbReference type="PROSITE" id="PS50172">
    <property type="entry name" value="BRCT"/>
    <property type="match status" value="1"/>
</dbReference>
<dbReference type="SMART" id="SM00292">
    <property type="entry name" value="BRCT"/>
    <property type="match status" value="1"/>
</dbReference>
<dbReference type="CDD" id="cd17748">
    <property type="entry name" value="BRCT_DNA_ligase_like"/>
    <property type="match status" value="1"/>
</dbReference>
<dbReference type="Pfam" id="PF00533">
    <property type="entry name" value="BRCT"/>
    <property type="match status" value="1"/>
</dbReference>
<reference evidence="2 3" key="1">
    <citation type="submission" date="2022-02" db="EMBL/GenBank/DDBJ databases">
        <authorList>
            <person name="Min J."/>
        </authorList>
    </citation>
    <scope>NUCLEOTIDE SEQUENCE [LARGE SCALE GENOMIC DNA]</scope>
    <source>
        <strain evidence="2 3">GR10-1</strain>
    </source>
</reference>
<evidence type="ECO:0000313" key="2">
    <source>
        <dbReference type="EMBL" id="MCH5600507.1"/>
    </source>
</evidence>
<evidence type="ECO:0000313" key="3">
    <source>
        <dbReference type="Proteomes" id="UP001202248"/>
    </source>
</evidence>
<dbReference type="Proteomes" id="UP001202248">
    <property type="component" value="Unassembled WGS sequence"/>
</dbReference>
<gene>
    <name evidence="2" type="ORF">MKP09_22610</name>
</gene>